<dbReference type="AlphaFoldDB" id="A0AAE3XTG0"/>
<evidence type="ECO:0000259" key="1">
    <source>
        <dbReference type="SMART" id="SM00460"/>
    </source>
</evidence>
<accession>A0AAE3XTG0</accession>
<dbReference type="Pfam" id="PF01841">
    <property type="entry name" value="Transglut_core"/>
    <property type="match status" value="1"/>
</dbReference>
<dbReference type="PANTHER" id="PTHR46333">
    <property type="entry name" value="CYTOKINESIS PROTEIN 3"/>
    <property type="match status" value="1"/>
</dbReference>
<dbReference type="SMART" id="SM00460">
    <property type="entry name" value="TGc"/>
    <property type="match status" value="1"/>
</dbReference>
<keyword evidence="3" id="KW-1185">Reference proteome</keyword>
<dbReference type="Proteomes" id="UP001185092">
    <property type="component" value="Unassembled WGS sequence"/>
</dbReference>
<organism evidence="2 3">
    <name type="scientific">Aureibacter tunicatorum</name>
    <dbReference type="NCBI Taxonomy" id="866807"/>
    <lineage>
        <taxon>Bacteria</taxon>
        <taxon>Pseudomonadati</taxon>
        <taxon>Bacteroidota</taxon>
        <taxon>Cytophagia</taxon>
        <taxon>Cytophagales</taxon>
        <taxon>Persicobacteraceae</taxon>
        <taxon>Aureibacter</taxon>
    </lineage>
</organism>
<dbReference type="InterPro" id="IPR052557">
    <property type="entry name" value="CAP/Cytokinesis_protein"/>
</dbReference>
<dbReference type="SUPFAM" id="SSF54001">
    <property type="entry name" value="Cysteine proteinases"/>
    <property type="match status" value="1"/>
</dbReference>
<evidence type="ECO:0000313" key="3">
    <source>
        <dbReference type="Proteomes" id="UP001185092"/>
    </source>
</evidence>
<evidence type="ECO:0000313" key="2">
    <source>
        <dbReference type="EMBL" id="MDR6241546.1"/>
    </source>
</evidence>
<gene>
    <name evidence="2" type="ORF">HNQ88_004633</name>
</gene>
<protein>
    <recommendedName>
        <fullName evidence="1">Transglutaminase-like domain-containing protein</fullName>
    </recommendedName>
</protein>
<dbReference type="RefSeq" id="WP_309942416.1">
    <property type="nucleotide sequence ID" value="NZ_AP025307.1"/>
</dbReference>
<dbReference type="EMBL" id="JAVDQD010000009">
    <property type="protein sequence ID" value="MDR6241546.1"/>
    <property type="molecule type" value="Genomic_DNA"/>
</dbReference>
<reference evidence="2" key="1">
    <citation type="submission" date="2023-07" db="EMBL/GenBank/DDBJ databases">
        <title>Genomic Encyclopedia of Type Strains, Phase IV (KMG-IV): sequencing the most valuable type-strain genomes for metagenomic binning, comparative biology and taxonomic classification.</title>
        <authorList>
            <person name="Goeker M."/>
        </authorList>
    </citation>
    <scope>NUCLEOTIDE SEQUENCE</scope>
    <source>
        <strain evidence="2">DSM 26174</strain>
    </source>
</reference>
<dbReference type="PANTHER" id="PTHR46333:SF2">
    <property type="entry name" value="CYTOKINESIS PROTEIN 3"/>
    <property type="match status" value="1"/>
</dbReference>
<feature type="domain" description="Transglutaminase-like" evidence="1">
    <location>
        <begin position="114"/>
        <end position="180"/>
    </location>
</feature>
<name>A0AAE3XTG0_9BACT</name>
<proteinExistence type="predicted"/>
<dbReference type="GO" id="GO:0005737">
    <property type="term" value="C:cytoplasm"/>
    <property type="evidence" value="ECO:0007669"/>
    <property type="project" value="TreeGrafter"/>
</dbReference>
<dbReference type="InterPro" id="IPR038765">
    <property type="entry name" value="Papain-like_cys_pep_sf"/>
</dbReference>
<dbReference type="InterPro" id="IPR002931">
    <property type="entry name" value="Transglutaminase-like"/>
</dbReference>
<sequence length="333" mass="39007">MRIYLLTLFSFLSQLGFGQISDFKEVDFQKADSIAYSHDKEDLKNLPILSYKLTSELDRDVEKFRSIFTWVSTNIIYDHDMYKKIQAKERKYVDDSLALNNWKKSMVPIAFEKLEKQRKTTCGGYAYLINELAKMADLECELIIGYSKTPVSNTEFPARVNHTWNAVKLNGKWYLCDATFASGYYDPNIYEYVPEYNEYYFLSDPDLFIMNHYPLDHKWLLTDTKTSLEQFILAPVIYKEAYKHDFKPSQPSTLKVKMQKGISRRFSFITDKAFKDEDITLWIGEKVKRKPALISNGEGRLEFDITFNSKGTYDLHVQVSEDYVASYVVKVKK</sequence>
<comment type="caution">
    <text evidence="2">The sequence shown here is derived from an EMBL/GenBank/DDBJ whole genome shotgun (WGS) entry which is preliminary data.</text>
</comment>
<dbReference type="Gene3D" id="3.10.620.30">
    <property type="match status" value="1"/>
</dbReference>